<keyword evidence="3" id="KW-0949">S-adenosyl-L-methionine</keyword>
<organism evidence="5 8">
    <name type="scientific">Mycobacterium noviomagense</name>
    <dbReference type="NCBI Taxonomy" id="459858"/>
    <lineage>
        <taxon>Bacteria</taxon>
        <taxon>Bacillati</taxon>
        <taxon>Actinomycetota</taxon>
        <taxon>Actinomycetes</taxon>
        <taxon>Mycobacteriales</taxon>
        <taxon>Mycobacteriaceae</taxon>
        <taxon>Mycobacterium</taxon>
    </lineage>
</organism>
<sequence length="282" mass="29725">MTTGSTTDTSPRPGDSTYVLGHADAEVRRLLLQARLYDDHTEQALRLAGLRPGMRALDVGCGPGDVSFVAARLVGPAGGVLGVDAAPDIIEFARARAAERGMSTVRFEHTVIADLTLDEPVDAVIGRLILMHLPDPVAVLRQLAALVRPGGLIAFSEFDTTAASSVPDLPLWRAARDGIGATFTGMGLDPAFGTTLHRLFQRAGLGRPRLTLSAPLGTVDDTDTMAFVAETWRSLFPAAQGLGLAVGGLADPDTLMARLREEVAATNALVQMPALITAWARV</sequence>
<dbReference type="OrthoDB" id="7032234at2"/>
<dbReference type="AlphaFoldDB" id="A0A7I7PDY5"/>
<protein>
    <submittedName>
        <fullName evidence="6">Methylase</fullName>
    </submittedName>
</protein>
<feature type="domain" description="Methyltransferase" evidence="4">
    <location>
        <begin position="52"/>
        <end position="161"/>
    </location>
</feature>
<dbReference type="Pfam" id="PF13847">
    <property type="entry name" value="Methyltransf_31"/>
    <property type="match status" value="1"/>
</dbReference>
<dbReference type="PANTHER" id="PTHR43464:SF19">
    <property type="entry name" value="UBIQUINONE BIOSYNTHESIS O-METHYLTRANSFERASE, MITOCHONDRIAL"/>
    <property type="match status" value="1"/>
</dbReference>
<dbReference type="Proteomes" id="UP000192374">
    <property type="component" value="Unassembled WGS sequence"/>
</dbReference>
<evidence type="ECO:0000256" key="1">
    <source>
        <dbReference type="ARBA" id="ARBA00022603"/>
    </source>
</evidence>
<accession>A0A7I7PDY5</accession>
<proteinExistence type="predicted"/>
<keyword evidence="2" id="KW-0808">Transferase</keyword>
<evidence type="ECO:0000313" key="8">
    <source>
        <dbReference type="Proteomes" id="UP000466894"/>
    </source>
</evidence>
<dbReference type="CDD" id="cd02440">
    <property type="entry name" value="AdoMet_MTases"/>
    <property type="match status" value="1"/>
</dbReference>
<keyword evidence="1 6" id="KW-0489">Methyltransferase</keyword>
<dbReference type="RefSeq" id="WP_083089741.1">
    <property type="nucleotide sequence ID" value="NZ_AP022583.1"/>
</dbReference>
<dbReference type="InterPro" id="IPR025714">
    <property type="entry name" value="Methyltranfer_dom"/>
</dbReference>
<dbReference type="InterPro" id="IPR029063">
    <property type="entry name" value="SAM-dependent_MTases_sf"/>
</dbReference>
<evidence type="ECO:0000313" key="5">
    <source>
        <dbReference type="EMBL" id="BBY06833.1"/>
    </source>
</evidence>
<reference evidence="5 8" key="2">
    <citation type="journal article" date="2019" name="Emerg. Microbes Infect.">
        <title>Comprehensive subspecies identification of 175 nontuberculous mycobacteria species based on 7547 genomic profiles.</title>
        <authorList>
            <person name="Matsumoto Y."/>
            <person name="Kinjo T."/>
            <person name="Motooka D."/>
            <person name="Nabeya D."/>
            <person name="Jung N."/>
            <person name="Uechi K."/>
            <person name="Horii T."/>
            <person name="Iida T."/>
            <person name="Fujita J."/>
            <person name="Nakamura S."/>
        </authorList>
    </citation>
    <scope>NUCLEOTIDE SEQUENCE [LARGE SCALE GENOMIC DNA]</scope>
    <source>
        <strain evidence="5 8">JCM 16367</strain>
    </source>
</reference>
<name>A0A7I7PDY5_9MYCO</name>
<dbReference type="GO" id="GO:0008168">
    <property type="term" value="F:methyltransferase activity"/>
    <property type="evidence" value="ECO:0007669"/>
    <property type="project" value="UniProtKB-KW"/>
</dbReference>
<dbReference type="KEGG" id="mnv:MNVI_21510"/>
<dbReference type="Gene3D" id="3.40.50.150">
    <property type="entry name" value="Vaccinia Virus protein VP39"/>
    <property type="match status" value="1"/>
</dbReference>
<dbReference type="EMBL" id="MVIC01000057">
    <property type="protein sequence ID" value="ORB11249.1"/>
    <property type="molecule type" value="Genomic_DNA"/>
</dbReference>
<evidence type="ECO:0000313" key="7">
    <source>
        <dbReference type="Proteomes" id="UP000192374"/>
    </source>
</evidence>
<reference evidence="6 7" key="1">
    <citation type="submission" date="2017-02" db="EMBL/GenBank/DDBJ databases">
        <title>The new phylogeny of genus Mycobacterium.</title>
        <authorList>
            <person name="Tortoli E."/>
            <person name="Trovato A."/>
            <person name="Cirillo D.M."/>
        </authorList>
    </citation>
    <scope>NUCLEOTIDE SEQUENCE [LARGE SCALE GENOMIC DNA]</scope>
    <source>
        <strain evidence="6 7">DSM 45145</strain>
    </source>
</reference>
<evidence type="ECO:0000259" key="4">
    <source>
        <dbReference type="Pfam" id="PF13847"/>
    </source>
</evidence>
<dbReference type="GO" id="GO:0032259">
    <property type="term" value="P:methylation"/>
    <property type="evidence" value="ECO:0007669"/>
    <property type="project" value="UniProtKB-KW"/>
</dbReference>
<evidence type="ECO:0000313" key="6">
    <source>
        <dbReference type="EMBL" id="ORB11249.1"/>
    </source>
</evidence>
<dbReference type="PANTHER" id="PTHR43464">
    <property type="entry name" value="METHYLTRANSFERASE"/>
    <property type="match status" value="1"/>
</dbReference>
<evidence type="ECO:0000256" key="3">
    <source>
        <dbReference type="ARBA" id="ARBA00022691"/>
    </source>
</evidence>
<reference evidence="5" key="3">
    <citation type="submission" date="2020-02" db="EMBL/GenBank/DDBJ databases">
        <authorList>
            <person name="Matsumoto Y."/>
            <person name="Motooka D."/>
            <person name="Nakamura S."/>
        </authorList>
    </citation>
    <scope>NUCLEOTIDE SEQUENCE</scope>
    <source>
        <strain evidence="5">JCM 16367</strain>
    </source>
</reference>
<dbReference type="EMBL" id="AP022583">
    <property type="protein sequence ID" value="BBY06833.1"/>
    <property type="molecule type" value="Genomic_DNA"/>
</dbReference>
<keyword evidence="7" id="KW-1185">Reference proteome</keyword>
<evidence type="ECO:0000256" key="2">
    <source>
        <dbReference type="ARBA" id="ARBA00022679"/>
    </source>
</evidence>
<gene>
    <name evidence="6" type="ORF">BST37_20350</name>
    <name evidence="5" type="ORF">MNVI_21510</name>
</gene>
<dbReference type="SUPFAM" id="SSF53335">
    <property type="entry name" value="S-adenosyl-L-methionine-dependent methyltransferases"/>
    <property type="match status" value="1"/>
</dbReference>
<dbReference type="Proteomes" id="UP000466894">
    <property type="component" value="Chromosome"/>
</dbReference>